<feature type="compositionally biased region" description="Polar residues" evidence="2">
    <location>
        <begin position="226"/>
        <end position="235"/>
    </location>
</feature>
<dbReference type="SUPFAM" id="SSF81296">
    <property type="entry name" value="E set domains"/>
    <property type="match status" value="2"/>
</dbReference>
<dbReference type="InterPro" id="IPR014756">
    <property type="entry name" value="Ig_E-set"/>
</dbReference>
<evidence type="ECO:0000313" key="7">
    <source>
        <dbReference type="Proteomes" id="UP000000305"/>
    </source>
</evidence>
<feature type="region of interest" description="Disordered" evidence="2">
    <location>
        <begin position="204"/>
        <end position="265"/>
    </location>
</feature>
<organism evidence="6 7">
    <name type="scientific">Daphnia pulex</name>
    <name type="common">Water flea</name>
    <dbReference type="NCBI Taxonomy" id="6669"/>
    <lineage>
        <taxon>Eukaryota</taxon>
        <taxon>Metazoa</taxon>
        <taxon>Ecdysozoa</taxon>
        <taxon>Arthropoda</taxon>
        <taxon>Crustacea</taxon>
        <taxon>Branchiopoda</taxon>
        <taxon>Diplostraca</taxon>
        <taxon>Cladocera</taxon>
        <taxon>Anomopoda</taxon>
        <taxon>Daphniidae</taxon>
        <taxon>Daphnia</taxon>
    </lineage>
</organism>
<feature type="region of interest" description="Disordered" evidence="2">
    <location>
        <begin position="152"/>
        <end position="176"/>
    </location>
</feature>
<feature type="domain" description="Arrestin C-terminal-like" evidence="5">
    <location>
        <begin position="565"/>
        <end position="682"/>
    </location>
</feature>
<evidence type="ECO:0000313" key="6">
    <source>
        <dbReference type="EMBL" id="EFX68749.1"/>
    </source>
</evidence>
<dbReference type="Pfam" id="PF02752">
    <property type="entry name" value="Arrestin_C"/>
    <property type="match status" value="1"/>
</dbReference>
<dbReference type="InterPro" id="IPR014752">
    <property type="entry name" value="Arrestin-like_C"/>
</dbReference>
<feature type="compositionally biased region" description="Low complexity" evidence="2">
    <location>
        <begin position="245"/>
        <end position="259"/>
    </location>
</feature>
<dbReference type="EMBL" id="GL732649">
    <property type="protein sequence ID" value="EFX68749.1"/>
    <property type="molecule type" value="Genomic_DNA"/>
</dbReference>
<dbReference type="AlphaFoldDB" id="E9HHQ8"/>
<keyword evidence="4" id="KW-0732">Signal</keyword>
<keyword evidence="3" id="KW-0812">Transmembrane</keyword>
<dbReference type="GO" id="GO:0015031">
    <property type="term" value="P:protein transport"/>
    <property type="evidence" value="ECO:0000318"/>
    <property type="project" value="GO_Central"/>
</dbReference>
<dbReference type="GO" id="GO:0005737">
    <property type="term" value="C:cytoplasm"/>
    <property type="evidence" value="ECO:0000318"/>
    <property type="project" value="GO_Central"/>
</dbReference>
<reference evidence="6 7" key="1">
    <citation type="journal article" date="2011" name="Science">
        <title>The ecoresponsive genome of Daphnia pulex.</title>
        <authorList>
            <person name="Colbourne J.K."/>
            <person name="Pfrender M.E."/>
            <person name="Gilbert D."/>
            <person name="Thomas W.K."/>
            <person name="Tucker A."/>
            <person name="Oakley T.H."/>
            <person name="Tokishita S."/>
            <person name="Aerts A."/>
            <person name="Arnold G.J."/>
            <person name="Basu M.K."/>
            <person name="Bauer D.J."/>
            <person name="Caceres C.E."/>
            <person name="Carmel L."/>
            <person name="Casola C."/>
            <person name="Choi J.H."/>
            <person name="Detter J.C."/>
            <person name="Dong Q."/>
            <person name="Dusheyko S."/>
            <person name="Eads B.D."/>
            <person name="Frohlich T."/>
            <person name="Geiler-Samerotte K.A."/>
            <person name="Gerlach D."/>
            <person name="Hatcher P."/>
            <person name="Jogdeo S."/>
            <person name="Krijgsveld J."/>
            <person name="Kriventseva E.V."/>
            <person name="Kultz D."/>
            <person name="Laforsch C."/>
            <person name="Lindquist E."/>
            <person name="Lopez J."/>
            <person name="Manak J.R."/>
            <person name="Muller J."/>
            <person name="Pangilinan J."/>
            <person name="Patwardhan R.P."/>
            <person name="Pitluck S."/>
            <person name="Pritham E.J."/>
            <person name="Rechtsteiner A."/>
            <person name="Rho M."/>
            <person name="Rogozin I.B."/>
            <person name="Sakarya O."/>
            <person name="Salamov A."/>
            <person name="Schaack S."/>
            <person name="Shapiro H."/>
            <person name="Shiga Y."/>
            <person name="Skalitzky C."/>
            <person name="Smith Z."/>
            <person name="Souvorov A."/>
            <person name="Sung W."/>
            <person name="Tang Z."/>
            <person name="Tsuchiya D."/>
            <person name="Tu H."/>
            <person name="Vos H."/>
            <person name="Wang M."/>
            <person name="Wolf Y.I."/>
            <person name="Yamagata H."/>
            <person name="Yamada T."/>
            <person name="Ye Y."/>
            <person name="Shaw J.R."/>
            <person name="Andrews J."/>
            <person name="Crease T.J."/>
            <person name="Tang H."/>
            <person name="Lucas S.M."/>
            <person name="Robertson H.M."/>
            <person name="Bork P."/>
            <person name="Koonin E.V."/>
            <person name="Zdobnov E.M."/>
            <person name="Grigoriev I.V."/>
            <person name="Lynch M."/>
            <person name="Boore J.L."/>
        </authorList>
    </citation>
    <scope>NUCLEOTIDE SEQUENCE [LARGE SCALE GENOMIC DNA]</scope>
</reference>
<comment type="similarity">
    <text evidence="1">Belongs to the arrestin family.</text>
</comment>
<dbReference type="Gene3D" id="2.60.40.640">
    <property type="match status" value="2"/>
</dbReference>
<dbReference type="STRING" id="6669.E9HHQ8"/>
<evidence type="ECO:0000259" key="5">
    <source>
        <dbReference type="SMART" id="SM01017"/>
    </source>
</evidence>
<evidence type="ECO:0000256" key="2">
    <source>
        <dbReference type="SAM" id="MobiDB-lite"/>
    </source>
</evidence>
<dbReference type="InterPro" id="IPR050357">
    <property type="entry name" value="Arrestin_domain-protein"/>
</dbReference>
<evidence type="ECO:0000256" key="1">
    <source>
        <dbReference type="ARBA" id="ARBA00005298"/>
    </source>
</evidence>
<dbReference type="HOGENOM" id="CLU_368132_0_0_1"/>
<dbReference type="SMART" id="SM01017">
    <property type="entry name" value="Arrestin_C"/>
    <property type="match status" value="1"/>
</dbReference>
<dbReference type="PANTHER" id="PTHR11188">
    <property type="entry name" value="ARRESTIN DOMAIN CONTAINING PROTEIN"/>
    <property type="match status" value="1"/>
</dbReference>
<feature type="signal peptide" evidence="4">
    <location>
        <begin position="1"/>
        <end position="24"/>
    </location>
</feature>
<dbReference type="Proteomes" id="UP000000305">
    <property type="component" value="Unassembled WGS sequence"/>
</dbReference>
<keyword evidence="7" id="KW-1185">Reference proteome</keyword>
<gene>
    <name evidence="6" type="ORF">DAPPUDRAFT_228865</name>
</gene>
<feature type="chain" id="PRO_5003238394" description="Arrestin C-terminal-like domain-containing protein" evidence="4">
    <location>
        <begin position="25"/>
        <end position="757"/>
    </location>
</feature>
<dbReference type="FunFam" id="2.60.40.640:FF:000099">
    <property type="entry name" value="Arrestin domain-containing protein A"/>
    <property type="match status" value="1"/>
</dbReference>
<name>E9HHQ8_DAPPU</name>
<dbReference type="Pfam" id="PF00339">
    <property type="entry name" value="Arrestin_N"/>
    <property type="match status" value="1"/>
</dbReference>
<keyword evidence="3" id="KW-1133">Transmembrane helix</keyword>
<sequence>MDLFYLVSFSFWVFFWLLHQSSDAAAFYQECLVDGDCSDASYCDQSYLVCETCIPCESLLNRASGVRNCATSQEECGPCLSGYQSEDLTDQRRSYKCFPLLNEQAEVPSNSSSIISWNEFITLSSAIVVLAAVVVAFATYYLKSRGATPREQFSEGIRERVSSKDDGPPSYSQALSSDETYTFITLEPSEQLNQATPLGRYHMSMREDDLDPDDLDFDRGMRSEGESTVGSTETIPSLWEPALTPDSDSVPVPSQPNNPGLTRSQSLTTLNALRDSPSRSCPNLFTAIQSGIHRHRHVFLSNYRRLPTNQGQVTKKEDELRLEFSEPLPPHSFTFDEAQQPREVSIVSRGRILLRSISAPEENAGSQDTLVVDPAAFTCRRMVLERFTIFLDNADATYFPGQQITGKVHVWNNLPKNVRGIYNECRGFARVSFSTIEQRSRTVRRRGRSHLEVTNASVNHTSNEEYFYQRIALKEGGNDHWEMNQGRHQYPFSFTLPNEIPSSFEGIHGYVRYTIRAVFQRRRKWNHECKMAFTVNSIMDLNTIAEASMPIEASDYKTLGLFCCQSNPITARFSLDRMGYVPGEKIYFNAEVENLSRQRTSFHAVGKTESCERVIREFSRGQFATSEFWENHAISVPPVVSSELRCCKIIDVDYRIVFTVDPGTFSFNLSISHGVIIGNVPLRSSFPDFQRNGRQLNAAAANVSMLENNDNPFEANPAGTNMLLQPTKNAWLVEISGMPKILSMSTMEPEFPTILVI</sequence>
<dbReference type="InParanoid" id="E9HHQ8"/>
<evidence type="ECO:0000256" key="4">
    <source>
        <dbReference type="SAM" id="SignalP"/>
    </source>
</evidence>
<proteinExistence type="inferred from homology"/>
<accession>E9HHQ8</accession>
<keyword evidence="3" id="KW-0472">Membrane</keyword>
<protein>
    <recommendedName>
        <fullName evidence="5">Arrestin C-terminal-like domain-containing protein</fullName>
    </recommendedName>
</protein>
<dbReference type="KEGG" id="dpx:DAPPUDRAFT_228865"/>
<feature type="transmembrane region" description="Helical" evidence="3">
    <location>
        <begin position="120"/>
        <end position="142"/>
    </location>
</feature>
<dbReference type="InterPro" id="IPR011021">
    <property type="entry name" value="Arrestin-like_N"/>
</dbReference>
<dbReference type="PANTHER" id="PTHR11188:SF176">
    <property type="entry name" value="ARRESTIN DOMAIN-CONTAINING PROTEIN 1"/>
    <property type="match status" value="1"/>
</dbReference>
<dbReference type="InterPro" id="IPR011022">
    <property type="entry name" value="Arrestin_C-like"/>
</dbReference>
<dbReference type="eggNOG" id="KOG3780">
    <property type="taxonomic scope" value="Eukaryota"/>
</dbReference>
<dbReference type="OrthoDB" id="2333384at2759"/>
<feature type="compositionally biased region" description="Basic and acidic residues" evidence="2">
    <location>
        <begin position="152"/>
        <end position="167"/>
    </location>
</feature>
<evidence type="ECO:0000256" key="3">
    <source>
        <dbReference type="SAM" id="Phobius"/>
    </source>
</evidence>